<evidence type="ECO:0000313" key="2">
    <source>
        <dbReference type="Proteomes" id="UP000318585"/>
    </source>
</evidence>
<sequence length="159" mass="17804">MKNILTIIAVIITANLFAQSHEIIKHNGEKLEVNFIKAENNLIYYSIPSSTEEQKISKHAVAQLNTKSTNSSKTISKKIQLTQKSDHKKVIILKESETIGLNKSEMITGFIGKVKGQPYYELNKLIENSLQQKAAINGAPFIVLVSKDPENLKAITYTY</sequence>
<organism evidence="1 2">
    <name type="scientific">Flavobacterium franklandianum</name>
    <dbReference type="NCBI Taxonomy" id="2594430"/>
    <lineage>
        <taxon>Bacteria</taxon>
        <taxon>Pseudomonadati</taxon>
        <taxon>Bacteroidota</taxon>
        <taxon>Flavobacteriia</taxon>
        <taxon>Flavobacteriales</taxon>
        <taxon>Flavobacteriaceae</taxon>
        <taxon>Flavobacterium</taxon>
    </lineage>
</organism>
<dbReference type="Proteomes" id="UP000318585">
    <property type="component" value="Unassembled WGS sequence"/>
</dbReference>
<gene>
    <name evidence="1" type="ORF">FNW17_14945</name>
</gene>
<dbReference type="EMBL" id="VJZR01000019">
    <property type="protein sequence ID" value="TRX16086.1"/>
    <property type="molecule type" value="Genomic_DNA"/>
</dbReference>
<dbReference type="AlphaFoldDB" id="A0A553C6K1"/>
<proteinExistence type="predicted"/>
<evidence type="ECO:0000313" key="1">
    <source>
        <dbReference type="EMBL" id="TRX16086.1"/>
    </source>
</evidence>
<protein>
    <submittedName>
        <fullName evidence="1">Uncharacterized protein</fullName>
    </submittedName>
</protein>
<comment type="caution">
    <text evidence="1">The sequence shown here is derived from an EMBL/GenBank/DDBJ whole genome shotgun (WGS) entry which is preliminary data.</text>
</comment>
<accession>A0A553C6K1</accession>
<dbReference type="OrthoDB" id="1347412at2"/>
<name>A0A553C6K1_9FLAO</name>
<dbReference type="RefSeq" id="WP_143391635.1">
    <property type="nucleotide sequence ID" value="NZ_VJZQ01000027.1"/>
</dbReference>
<keyword evidence="2" id="KW-1185">Reference proteome</keyword>
<reference evidence="1 2" key="1">
    <citation type="submission" date="2019-07" db="EMBL/GenBank/DDBJ databases">
        <title>Novel species of Flavobacterium.</title>
        <authorList>
            <person name="Liu Q."/>
            <person name="Xin Y.-H."/>
        </authorList>
    </citation>
    <scope>NUCLEOTIDE SEQUENCE [LARGE SCALE GENOMIC DNA]</scope>
    <source>
        <strain evidence="1 2">LB3P56</strain>
    </source>
</reference>